<gene>
    <name evidence="1" type="ORF">U771_16215</name>
</gene>
<name>A0ACA7P7Q7_9PSED</name>
<protein>
    <submittedName>
        <fullName evidence="1">Uncharacterized protein</fullName>
    </submittedName>
</protein>
<dbReference type="Proteomes" id="UP000018725">
    <property type="component" value="Chromosome"/>
</dbReference>
<accession>A0ACA7P7Q7</accession>
<keyword evidence="2" id="KW-1185">Reference proteome</keyword>
<proteinExistence type="predicted"/>
<organism evidence="1 2">
    <name type="scientific">Pseudomonas gorinensis</name>
    <dbReference type="NCBI Taxonomy" id="3240790"/>
    <lineage>
        <taxon>Bacteria</taxon>
        <taxon>Pseudomonadati</taxon>
        <taxon>Pseudomonadota</taxon>
        <taxon>Gammaproteobacteria</taxon>
        <taxon>Pseudomonadales</taxon>
        <taxon>Pseudomonadaceae</taxon>
        <taxon>Pseudomonas</taxon>
    </lineage>
</organism>
<evidence type="ECO:0000313" key="1">
    <source>
        <dbReference type="EMBL" id="AHC35764.1"/>
    </source>
</evidence>
<reference evidence="1 2" key="1">
    <citation type="journal article" date="2014" name="Genome Announc.">
        <title>Complete Genome Sequence of Pseudomonas sp. Strain TKP, Isolated from a gamma-Hexachlorocyclohexane-Degrading Mixed Culture.</title>
        <authorList>
            <person name="Ohtsubo Y."/>
            <person name="Kishida K."/>
            <person name="Sato T."/>
            <person name="Tabata M."/>
            <person name="Kawasumi T."/>
            <person name="Ogura Y."/>
            <person name="Hayashi T."/>
            <person name="Tsuda M."/>
            <person name="Nagata Y."/>
        </authorList>
    </citation>
    <scope>NUCLEOTIDE SEQUENCE [LARGE SCALE GENOMIC DNA]</scope>
    <source>
        <strain evidence="1 2">TKP</strain>
    </source>
</reference>
<sequence length="34" mass="3925">MADLKSARMVNTMFIDVDEDLGNFGRVARDDFFQ</sequence>
<dbReference type="EMBL" id="CP006852">
    <property type="protein sequence ID" value="AHC35764.1"/>
    <property type="molecule type" value="Genomic_DNA"/>
</dbReference>
<evidence type="ECO:0000313" key="2">
    <source>
        <dbReference type="Proteomes" id="UP000018725"/>
    </source>
</evidence>